<organism evidence="2 3">
    <name type="scientific">Actinoallomurus vinaceus</name>
    <dbReference type="NCBI Taxonomy" id="1080074"/>
    <lineage>
        <taxon>Bacteria</taxon>
        <taxon>Bacillati</taxon>
        <taxon>Actinomycetota</taxon>
        <taxon>Actinomycetes</taxon>
        <taxon>Streptosporangiales</taxon>
        <taxon>Thermomonosporaceae</taxon>
        <taxon>Actinoallomurus</taxon>
    </lineage>
</organism>
<dbReference type="InterPro" id="IPR029058">
    <property type="entry name" value="AB_hydrolase_fold"/>
</dbReference>
<dbReference type="Proteomes" id="UP001501442">
    <property type="component" value="Unassembled WGS sequence"/>
</dbReference>
<comment type="caution">
    <text evidence="2">The sequence shown here is derived from an EMBL/GenBank/DDBJ whole genome shotgun (WGS) entry which is preliminary data.</text>
</comment>
<accession>A0ABP8UF91</accession>
<dbReference type="GO" id="GO:0016787">
    <property type="term" value="F:hydrolase activity"/>
    <property type="evidence" value="ECO:0007669"/>
    <property type="project" value="UniProtKB-KW"/>
</dbReference>
<evidence type="ECO:0000259" key="1">
    <source>
        <dbReference type="Pfam" id="PF00561"/>
    </source>
</evidence>
<dbReference type="PANTHER" id="PTHR43433">
    <property type="entry name" value="HYDROLASE, ALPHA/BETA FOLD FAMILY PROTEIN"/>
    <property type="match status" value="1"/>
</dbReference>
<keyword evidence="2" id="KW-0378">Hydrolase</keyword>
<keyword evidence="3" id="KW-1185">Reference proteome</keyword>
<dbReference type="RefSeq" id="WP_345433718.1">
    <property type="nucleotide sequence ID" value="NZ_BAABHK010000007.1"/>
</dbReference>
<gene>
    <name evidence="2" type="ORF">GCM10023196_053190</name>
</gene>
<evidence type="ECO:0000313" key="2">
    <source>
        <dbReference type="EMBL" id="GAA4629916.1"/>
    </source>
</evidence>
<name>A0ABP8UF91_9ACTN</name>
<protein>
    <submittedName>
        <fullName evidence="2">Alpha/beta hydrolase</fullName>
    </submittedName>
</protein>
<dbReference type="PANTHER" id="PTHR43433:SF5">
    <property type="entry name" value="AB HYDROLASE-1 DOMAIN-CONTAINING PROTEIN"/>
    <property type="match status" value="1"/>
</dbReference>
<reference evidence="3" key="1">
    <citation type="journal article" date="2019" name="Int. J. Syst. Evol. Microbiol.">
        <title>The Global Catalogue of Microorganisms (GCM) 10K type strain sequencing project: providing services to taxonomists for standard genome sequencing and annotation.</title>
        <authorList>
            <consortium name="The Broad Institute Genomics Platform"/>
            <consortium name="The Broad Institute Genome Sequencing Center for Infectious Disease"/>
            <person name="Wu L."/>
            <person name="Ma J."/>
        </authorList>
    </citation>
    <scope>NUCLEOTIDE SEQUENCE [LARGE SCALE GENOMIC DNA]</scope>
    <source>
        <strain evidence="3">JCM 17939</strain>
    </source>
</reference>
<sequence length="278" mass="29424">MDALEIGTLTVPGARLHYEVRGAGPLLLLIAGGASDAAVFEPLAAVLAAHHRVVSYDPRGNSRSRLHGPPADQRVEVHTDDAHRLLDHLSADGEPARVFGGCAVGLVALELAIRHPERVRTVVAHEPPVMALLPDAEAHRAFFDDVHAVFRREGVASALDELSAIFGGRPAPGLPEAHDNNPFFLAHVVRPFTRHVPDLTALRAVAERIVMAGGEESRTFTVHRPAVALAERLGHRPVLFPGGHVGYAKDPVAFAGRLAEVFAATAPPVGPGAMTCGS</sequence>
<proteinExistence type="predicted"/>
<dbReference type="EMBL" id="BAABHK010000007">
    <property type="protein sequence ID" value="GAA4629916.1"/>
    <property type="molecule type" value="Genomic_DNA"/>
</dbReference>
<dbReference type="InterPro" id="IPR050471">
    <property type="entry name" value="AB_hydrolase"/>
</dbReference>
<dbReference type="Gene3D" id="3.40.50.1820">
    <property type="entry name" value="alpha/beta hydrolase"/>
    <property type="match status" value="1"/>
</dbReference>
<dbReference type="SUPFAM" id="SSF53474">
    <property type="entry name" value="alpha/beta-Hydrolases"/>
    <property type="match status" value="1"/>
</dbReference>
<dbReference type="Pfam" id="PF00561">
    <property type="entry name" value="Abhydrolase_1"/>
    <property type="match status" value="1"/>
</dbReference>
<evidence type="ECO:0000313" key="3">
    <source>
        <dbReference type="Proteomes" id="UP001501442"/>
    </source>
</evidence>
<feature type="domain" description="AB hydrolase-1" evidence="1">
    <location>
        <begin position="25"/>
        <end position="138"/>
    </location>
</feature>
<dbReference type="InterPro" id="IPR000073">
    <property type="entry name" value="AB_hydrolase_1"/>
</dbReference>